<keyword evidence="4" id="KW-1185">Reference proteome</keyword>
<gene>
    <name evidence="3" type="ORF">MED92_04332</name>
</gene>
<dbReference type="SUPFAM" id="SSF53800">
    <property type="entry name" value="Chelatase"/>
    <property type="match status" value="1"/>
</dbReference>
<organism evidence="3 4">
    <name type="scientific">Neptuniibacter caesariensis</name>
    <dbReference type="NCBI Taxonomy" id="207954"/>
    <lineage>
        <taxon>Bacteria</taxon>
        <taxon>Pseudomonadati</taxon>
        <taxon>Pseudomonadota</taxon>
        <taxon>Gammaproteobacteria</taxon>
        <taxon>Oceanospirillales</taxon>
        <taxon>Oceanospirillaceae</taxon>
        <taxon>Neptuniibacter</taxon>
    </lineage>
</organism>
<evidence type="ECO:0000256" key="2">
    <source>
        <dbReference type="ARBA" id="ARBA00023239"/>
    </source>
</evidence>
<dbReference type="Pfam" id="PF01903">
    <property type="entry name" value="CbiX"/>
    <property type="match status" value="1"/>
</dbReference>
<keyword evidence="1" id="KW-0479">Metal-binding</keyword>
<dbReference type="OrthoDB" id="9797895at2"/>
<dbReference type="PANTHER" id="PTHR33542:SF3">
    <property type="entry name" value="SIROHYDROCHLORIN FERROCHELATASE, CHLOROPLASTIC"/>
    <property type="match status" value="1"/>
</dbReference>
<dbReference type="Gene3D" id="3.40.50.1400">
    <property type="match status" value="1"/>
</dbReference>
<evidence type="ECO:0000313" key="3">
    <source>
        <dbReference type="EMBL" id="EAR61795.1"/>
    </source>
</evidence>
<reference evidence="3 4" key="1">
    <citation type="submission" date="2006-02" db="EMBL/GenBank/DDBJ databases">
        <authorList>
            <person name="Pinhassi J."/>
            <person name="Pedros-Alio C."/>
            <person name="Ferriera S."/>
            <person name="Johnson J."/>
            <person name="Kravitz S."/>
            <person name="Halpern A."/>
            <person name="Remington K."/>
            <person name="Beeson K."/>
            <person name="Tran B."/>
            <person name="Rogers Y.-H."/>
            <person name="Friedman R."/>
            <person name="Venter J.C."/>
        </authorList>
    </citation>
    <scope>NUCLEOTIDE SEQUENCE [LARGE SCALE GENOMIC DNA]</scope>
    <source>
        <strain evidence="3 4">MED92</strain>
    </source>
</reference>
<protein>
    <recommendedName>
        <fullName evidence="5">Cobalamin biosynthesis protein CbiX</fullName>
    </recommendedName>
</protein>
<proteinExistence type="predicted"/>
<evidence type="ECO:0000313" key="4">
    <source>
        <dbReference type="Proteomes" id="UP000002171"/>
    </source>
</evidence>
<dbReference type="RefSeq" id="WP_007022881.1">
    <property type="nucleotide sequence ID" value="NZ_CH724127.1"/>
</dbReference>
<accession>A0A7U8GT52</accession>
<dbReference type="AlphaFoldDB" id="A0A7U8GT52"/>
<dbReference type="CDD" id="cd03416">
    <property type="entry name" value="CbiX_SirB_N"/>
    <property type="match status" value="1"/>
</dbReference>
<evidence type="ECO:0000256" key="1">
    <source>
        <dbReference type="ARBA" id="ARBA00022723"/>
    </source>
</evidence>
<name>A0A7U8GT52_NEPCE</name>
<dbReference type="Proteomes" id="UP000002171">
    <property type="component" value="Unassembled WGS sequence"/>
</dbReference>
<dbReference type="GO" id="GO:0046872">
    <property type="term" value="F:metal ion binding"/>
    <property type="evidence" value="ECO:0007669"/>
    <property type="project" value="UniProtKB-KW"/>
</dbReference>
<dbReference type="GO" id="GO:0016829">
    <property type="term" value="F:lyase activity"/>
    <property type="evidence" value="ECO:0007669"/>
    <property type="project" value="UniProtKB-KW"/>
</dbReference>
<evidence type="ECO:0008006" key="5">
    <source>
        <dbReference type="Google" id="ProtNLM"/>
    </source>
</evidence>
<keyword evidence="2" id="KW-0456">Lyase</keyword>
<sequence>MKSLVIVAHGSRRERSNKEVLELIDSLQPKIKDEYPIIESSFLELASPSIEEAIEKCIQQGSTDIKVLPYFLSAGKHVHEDIPQEVERAVMSNKQISVEVLPHLGSSLMMLGLLETVVMSHDKAECAIAS</sequence>
<dbReference type="InterPro" id="IPR002762">
    <property type="entry name" value="CbiX-like"/>
</dbReference>
<comment type="caution">
    <text evidence="3">The sequence shown here is derived from an EMBL/GenBank/DDBJ whole genome shotgun (WGS) entry which is preliminary data.</text>
</comment>
<dbReference type="EMBL" id="AAOW01000006">
    <property type="protein sequence ID" value="EAR61795.1"/>
    <property type="molecule type" value="Genomic_DNA"/>
</dbReference>
<dbReference type="PANTHER" id="PTHR33542">
    <property type="entry name" value="SIROHYDROCHLORIN FERROCHELATASE, CHLOROPLASTIC"/>
    <property type="match status" value="1"/>
</dbReference>
<dbReference type="InterPro" id="IPR050963">
    <property type="entry name" value="Sirohydro_Cobaltochel/CbiX"/>
</dbReference>